<proteinExistence type="predicted"/>
<name>A0A177TFM8_9BASI</name>
<dbReference type="EMBL" id="LWDF02000073">
    <property type="protein sequence ID" value="KAE8258351.1"/>
    <property type="molecule type" value="Genomic_DNA"/>
</dbReference>
<reference evidence="2" key="1">
    <citation type="submission" date="2016-04" db="EMBL/GenBank/DDBJ databases">
        <authorList>
            <person name="Nguyen H.D."/>
            <person name="Samba Siva P."/>
            <person name="Cullis J."/>
            <person name="Levesque C.A."/>
            <person name="Hambleton S."/>
        </authorList>
    </citation>
    <scope>NUCLEOTIDE SEQUENCE</scope>
    <source>
        <strain evidence="2">DAOMC 236416</strain>
    </source>
</reference>
<evidence type="ECO:0000256" key="1">
    <source>
        <dbReference type="SAM" id="MobiDB-lite"/>
    </source>
</evidence>
<gene>
    <name evidence="2" type="ORF">A4X13_0g1736</name>
</gene>
<dbReference type="Gene3D" id="3.40.50.300">
    <property type="entry name" value="P-loop containing nucleotide triphosphate hydrolases"/>
    <property type="match status" value="1"/>
</dbReference>
<dbReference type="InterPro" id="IPR027417">
    <property type="entry name" value="P-loop_NTPase"/>
</dbReference>
<feature type="compositionally biased region" description="Low complexity" evidence="1">
    <location>
        <begin position="66"/>
        <end position="78"/>
    </location>
</feature>
<feature type="region of interest" description="Disordered" evidence="1">
    <location>
        <begin position="127"/>
        <end position="149"/>
    </location>
</feature>
<feature type="compositionally biased region" description="Polar residues" evidence="1">
    <location>
        <begin position="255"/>
        <end position="265"/>
    </location>
</feature>
<evidence type="ECO:0000313" key="3">
    <source>
        <dbReference type="Proteomes" id="UP000077521"/>
    </source>
</evidence>
<dbReference type="AlphaFoldDB" id="A0A177TFM8"/>
<reference evidence="2" key="2">
    <citation type="journal article" date="2019" name="IMA Fungus">
        <title>Genome sequencing and comparison of five Tilletia species to identify candidate genes for the detection of regulated species infecting wheat.</title>
        <authorList>
            <person name="Nguyen H.D.T."/>
            <person name="Sultana T."/>
            <person name="Kesanakurti P."/>
            <person name="Hambleton S."/>
        </authorList>
    </citation>
    <scope>NUCLEOTIDE SEQUENCE</scope>
    <source>
        <strain evidence="2">DAOMC 236416</strain>
    </source>
</reference>
<feature type="region of interest" description="Disordered" evidence="1">
    <location>
        <begin position="487"/>
        <end position="536"/>
    </location>
</feature>
<feature type="region of interest" description="Disordered" evidence="1">
    <location>
        <begin position="64"/>
        <end position="83"/>
    </location>
</feature>
<organism evidence="2 3">
    <name type="scientific">Tilletia indica</name>
    <dbReference type="NCBI Taxonomy" id="43049"/>
    <lineage>
        <taxon>Eukaryota</taxon>
        <taxon>Fungi</taxon>
        <taxon>Dikarya</taxon>
        <taxon>Basidiomycota</taxon>
        <taxon>Ustilaginomycotina</taxon>
        <taxon>Exobasidiomycetes</taxon>
        <taxon>Tilletiales</taxon>
        <taxon>Tilletiaceae</taxon>
        <taxon>Tilletia</taxon>
    </lineage>
</organism>
<protein>
    <submittedName>
        <fullName evidence="2">Uncharacterized protein</fullName>
    </submittedName>
</protein>
<feature type="compositionally biased region" description="Low complexity" evidence="1">
    <location>
        <begin position="266"/>
        <end position="287"/>
    </location>
</feature>
<evidence type="ECO:0000313" key="2">
    <source>
        <dbReference type="EMBL" id="KAE8258351.1"/>
    </source>
</evidence>
<accession>A0A177TFM8</accession>
<comment type="caution">
    <text evidence="2">The sequence shown here is derived from an EMBL/GenBank/DDBJ whole genome shotgun (WGS) entry which is preliminary data.</text>
</comment>
<keyword evidence="3" id="KW-1185">Reference proteome</keyword>
<feature type="compositionally biased region" description="Basic and acidic residues" evidence="1">
    <location>
        <begin position="501"/>
        <end position="510"/>
    </location>
</feature>
<dbReference type="Proteomes" id="UP000077521">
    <property type="component" value="Unassembled WGS sequence"/>
</dbReference>
<feature type="region of interest" description="Disordered" evidence="1">
    <location>
        <begin position="392"/>
        <end position="442"/>
    </location>
</feature>
<sequence>MTTLFERGDVILARHRQHAQAHVADRSSPHPPSSFPSSSSSALRVRPIETGLQALDDRLRSILNESSSSSSTSQRTTSNKIAHRDSLPRILEIAGPTASGKTSFLVGCAVRERLARLMMAWEACRNGTNAGGNGKRKGKGRQSGNGRMSWEEWEEEVAKVTPLVMLIDTEGSCTPERLLAAARGMILSDPDLLELARSLPLDDEDSEQNDEEEAILPLIQAVLEGIQLCRPATRAQFLATILLIDPHLSNGLRKPTSTTSEQQHIPSSPAPGSTTTSTAHPSLSHSSLPPNTSLLLIDSLSAFLRAHPSTRPEREERAQILSALQHLTDRVRRYNQACVNQGKVDGVMGVVVSNQMGVKMGPQDGSLVNFEVGGGGGGKMAVLVPQVQVVASTGTSRRSGGSGGPASQMPSSITPGPGRADARGAGGEGEGFRSEDASSSLVGSGLNTSVLGDEVWRVVLFRAGGGGHRFVQLFQLPKSVEVGLANSRAQQQRGQLQPHPGDGHFEDARSSHPPSSGITHTEAGEPTSAWSSETGQPAWKKWSHFIIDTQSGIPRDPQ</sequence>
<feature type="region of interest" description="Disordered" evidence="1">
    <location>
        <begin position="16"/>
        <end position="43"/>
    </location>
</feature>
<feature type="region of interest" description="Disordered" evidence="1">
    <location>
        <begin position="253"/>
        <end position="287"/>
    </location>
</feature>